<dbReference type="GO" id="GO:0008270">
    <property type="term" value="F:zinc ion binding"/>
    <property type="evidence" value="ECO:0007669"/>
    <property type="project" value="UniProtKB-KW"/>
</dbReference>
<dbReference type="GO" id="GO:0000981">
    <property type="term" value="F:DNA-binding transcription factor activity, RNA polymerase II-specific"/>
    <property type="evidence" value="ECO:0007669"/>
    <property type="project" value="TreeGrafter"/>
</dbReference>
<dbReference type="PANTHER" id="PTHR23235:SF120">
    <property type="entry name" value="KRUPPEL-LIKE FACTOR 15"/>
    <property type="match status" value="1"/>
</dbReference>
<evidence type="ECO:0000256" key="2">
    <source>
        <dbReference type="ARBA" id="ARBA00022771"/>
    </source>
</evidence>
<keyword evidence="8" id="KW-1185">Reference proteome</keyword>
<feature type="region of interest" description="Disordered" evidence="5">
    <location>
        <begin position="22"/>
        <end position="74"/>
    </location>
</feature>
<dbReference type="Gene3D" id="3.30.160.60">
    <property type="entry name" value="Classic Zinc Finger"/>
    <property type="match status" value="3"/>
</dbReference>
<evidence type="ECO:0000256" key="4">
    <source>
        <dbReference type="PROSITE-ProRule" id="PRU00042"/>
    </source>
</evidence>
<dbReference type="GO" id="GO:0000978">
    <property type="term" value="F:RNA polymerase II cis-regulatory region sequence-specific DNA binding"/>
    <property type="evidence" value="ECO:0007669"/>
    <property type="project" value="TreeGrafter"/>
</dbReference>
<dbReference type="Pfam" id="PF00096">
    <property type="entry name" value="zf-C2H2"/>
    <property type="match status" value="2"/>
</dbReference>
<dbReference type="InterPro" id="IPR013087">
    <property type="entry name" value="Znf_C2H2_type"/>
</dbReference>
<dbReference type="EMBL" id="MCGO01000037">
    <property type="protein sequence ID" value="ORY39912.1"/>
    <property type="molecule type" value="Genomic_DNA"/>
</dbReference>
<dbReference type="SMART" id="SM00355">
    <property type="entry name" value="ZnF_C2H2"/>
    <property type="match status" value="3"/>
</dbReference>
<evidence type="ECO:0000313" key="8">
    <source>
        <dbReference type="Proteomes" id="UP000193642"/>
    </source>
</evidence>
<dbReference type="PANTHER" id="PTHR23235">
    <property type="entry name" value="KRUEPPEL-LIKE TRANSCRIPTION FACTOR"/>
    <property type="match status" value="1"/>
</dbReference>
<comment type="caution">
    <text evidence="7">The sequence shown here is derived from an EMBL/GenBank/DDBJ whole genome shotgun (WGS) entry which is preliminary data.</text>
</comment>
<reference evidence="7 8" key="1">
    <citation type="submission" date="2016-07" db="EMBL/GenBank/DDBJ databases">
        <title>Pervasive Adenine N6-methylation of Active Genes in Fungi.</title>
        <authorList>
            <consortium name="DOE Joint Genome Institute"/>
            <person name="Mondo S.J."/>
            <person name="Dannebaum R.O."/>
            <person name="Kuo R.C."/>
            <person name="Labutti K."/>
            <person name="Haridas S."/>
            <person name="Kuo A."/>
            <person name="Salamov A."/>
            <person name="Ahrendt S.R."/>
            <person name="Lipzen A."/>
            <person name="Sullivan W."/>
            <person name="Andreopoulos W.B."/>
            <person name="Clum A."/>
            <person name="Lindquist E."/>
            <person name="Daum C."/>
            <person name="Ramamoorthy G.K."/>
            <person name="Gryganskyi A."/>
            <person name="Culley D."/>
            <person name="Magnuson J.K."/>
            <person name="James T.Y."/>
            <person name="O'Malley M.A."/>
            <person name="Stajich J.E."/>
            <person name="Spatafora J.W."/>
            <person name="Visel A."/>
            <person name="Grigoriev I.V."/>
        </authorList>
    </citation>
    <scope>NUCLEOTIDE SEQUENCE [LARGE SCALE GENOMIC DNA]</scope>
    <source>
        <strain evidence="7 8">JEL800</strain>
    </source>
</reference>
<organism evidence="7 8">
    <name type="scientific">Rhizoclosmatium globosum</name>
    <dbReference type="NCBI Taxonomy" id="329046"/>
    <lineage>
        <taxon>Eukaryota</taxon>
        <taxon>Fungi</taxon>
        <taxon>Fungi incertae sedis</taxon>
        <taxon>Chytridiomycota</taxon>
        <taxon>Chytridiomycota incertae sedis</taxon>
        <taxon>Chytridiomycetes</taxon>
        <taxon>Chytridiales</taxon>
        <taxon>Chytriomycetaceae</taxon>
        <taxon>Rhizoclosmatium</taxon>
    </lineage>
</organism>
<feature type="compositionally biased region" description="Polar residues" evidence="5">
    <location>
        <begin position="28"/>
        <end position="37"/>
    </location>
</feature>
<protein>
    <recommendedName>
        <fullName evidence="6">C2H2-type domain-containing protein</fullName>
    </recommendedName>
</protein>
<dbReference type="OrthoDB" id="8117402at2759"/>
<evidence type="ECO:0000256" key="5">
    <source>
        <dbReference type="SAM" id="MobiDB-lite"/>
    </source>
</evidence>
<dbReference type="AlphaFoldDB" id="A0A1Y2BYR4"/>
<keyword evidence="1" id="KW-0479">Metal-binding</keyword>
<gene>
    <name evidence="7" type="ORF">BCR33DRAFT_719733</name>
</gene>
<dbReference type="SUPFAM" id="SSF57667">
    <property type="entry name" value="beta-beta-alpha zinc fingers"/>
    <property type="match status" value="1"/>
</dbReference>
<feature type="domain" description="C2H2-type" evidence="6">
    <location>
        <begin position="190"/>
        <end position="218"/>
    </location>
</feature>
<proteinExistence type="predicted"/>
<keyword evidence="2 4" id="KW-0863">Zinc-finger</keyword>
<dbReference type="Proteomes" id="UP000193642">
    <property type="component" value="Unassembled WGS sequence"/>
</dbReference>
<dbReference type="InterPro" id="IPR036236">
    <property type="entry name" value="Znf_C2H2_sf"/>
</dbReference>
<sequence length="218" mass="23789">MDTSSSNNLYLLCDLAEQPSQPDYALSLSPSSATTHRSGPPTLRGPGGINLVSDSDEEKEVRGLESGNPGRCDVTPPPRLQLPNFCCLVDSITASPPRAAPIARAVESVQDGYQGVQGAVHASSLDSHICQWPGCHKQFSSRWHLLSHSNTHSARRQFQCQLCPLNFARKHDLTRHTKSVHAVQAGVPVFTCSICGKGYGRMDSLRRHVENCSPYSRK</sequence>
<dbReference type="PROSITE" id="PS50157">
    <property type="entry name" value="ZINC_FINGER_C2H2_2"/>
    <property type="match status" value="3"/>
</dbReference>
<evidence type="ECO:0000259" key="6">
    <source>
        <dbReference type="PROSITE" id="PS50157"/>
    </source>
</evidence>
<evidence type="ECO:0000256" key="3">
    <source>
        <dbReference type="ARBA" id="ARBA00022833"/>
    </source>
</evidence>
<accession>A0A1Y2BYR4</accession>
<dbReference type="STRING" id="329046.A0A1Y2BYR4"/>
<feature type="domain" description="C2H2-type" evidence="6">
    <location>
        <begin position="128"/>
        <end position="157"/>
    </location>
</feature>
<feature type="domain" description="C2H2-type" evidence="6">
    <location>
        <begin position="158"/>
        <end position="186"/>
    </location>
</feature>
<name>A0A1Y2BYR4_9FUNG</name>
<evidence type="ECO:0000313" key="7">
    <source>
        <dbReference type="EMBL" id="ORY39912.1"/>
    </source>
</evidence>
<dbReference type="PROSITE" id="PS00028">
    <property type="entry name" value="ZINC_FINGER_C2H2_1"/>
    <property type="match status" value="2"/>
</dbReference>
<keyword evidence="3" id="KW-0862">Zinc</keyword>
<evidence type="ECO:0000256" key="1">
    <source>
        <dbReference type="ARBA" id="ARBA00022723"/>
    </source>
</evidence>